<protein>
    <recommendedName>
        <fullName evidence="4">DUF5330 domain-containing protein</fullName>
    </recommendedName>
</protein>
<reference evidence="2 3" key="1">
    <citation type="submission" date="2017-07" db="EMBL/GenBank/DDBJ databases">
        <title>Phylogenetic study on the rhizospheric bacterium Ochrobactrum sp. A44.</title>
        <authorList>
            <person name="Krzyzanowska D.M."/>
            <person name="Ossowicki A."/>
            <person name="Rajewska M."/>
            <person name="Maciag T."/>
            <person name="Kaczynski Z."/>
            <person name="Czerwicka M."/>
            <person name="Jafra S."/>
        </authorList>
    </citation>
    <scope>NUCLEOTIDE SEQUENCE [LARGE SCALE GENOMIC DNA]</scope>
    <source>
        <strain evidence="2 3">DSM 7216</strain>
    </source>
</reference>
<evidence type="ECO:0008006" key="4">
    <source>
        <dbReference type="Google" id="ProtNLM"/>
    </source>
</evidence>
<comment type="caution">
    <text evidence="2">The sequence shown here is derived from an EMBL/GenBank/DDBJ whole genome shotgun (WGS) entry which is preliminary data.</text>
</comment>
<sequence>MIRFLIKSVFWLSLAFIVMPHFFPADKEDTAPKTIASVEAKAEPDSVEQLLANGKTALEIGKLCVNNPALCENGTSLLSSAASGMMQRSGSILEYLSDRFGIKHETPAPAVARQELPVEPSKNSPHIIPIPTPRASALRAQGVVTN</sequence>
<dbReference type="RefSeq" id="WP_094506626.1">
    <property type="nucleotide sequence ID" value="NZ_JBHEEK010000004.1"/>
</dbReference>
<proteinExistence type="predicted"/>
<gene>
    <name evidence="2" type="ORF">CEV31_1812</name>
</gene>
<evidence type="ECO:0000313" key="2">
    <source>
        <dbReference type="EMBL" id="OYR19530.1"/>
    </source>
</evidence>
<dbReference type="Proteomes" id="UP000215590">
    <property type="component" value="Unassembled WGS sequence"/>
</dbReference>
<organism evidence="2 3">
    <name type="scientific">Brucella thiophenivorans</name>
    <dbReference type="NCBI Taxonomy" id="571255"/>
    <lineage>
        <taxon>Bacteria</taxon>
        <taxon>Pseudomonadati</taxon>
        <taxon>Pseudomonadota</taxon>
        <taxon>Alphaproteobacteria</taxon>
        <taxon>Hyphomicrobiales</taxon>
        <taxon>Brucellaceae</taxon>
        <taxon>Brucella/Ochrobactrum group</taxon>
        <taxon>Brucella</taxon>
    </lineage>
</organism>
<keyword evidence="3" id="KW-1185">Reference proteome</keyword>
<dbReference type="OrthoDB" id="7923950at2"/>
<dbReference type="AlphaFoldDB" id="A0A256FXR7"/>
<keyword evidence="1" id="KW-0732">Signal</keyword>
<evidence type="ECO:0000256" key="1">
    <source>
        <dbReference type="SAM" id="SignalP"/>
    </source>
</evidence>
<feature type="signal peptide" evidence="1">
    <location>
        <begin position="1"/>
        <end position="27"/>
    </location>
</feature>
<feature type="chain" id="PRO_5012061419" description="DUF5330 domain-containing protein" evidence="1">
    <location>
        <begin position="28"/>
        <end position="146"/>
    </location>
</feature>
<accession>A0A256FXR7</accession>
<evidence type="ECO:0000313" key="3">
    <source>
        <dbReference type="Proteomes" id="UP000215590"/>
    </source>
</evidence>
<name>A0A256FXR7_9HYPH</name>
<dbReference type="EMBL" id="NNRJ01000016">
    <property type="protein sequence ID" value="OYR19530.1"/>
    <property type="molecule type" value="Genomic_DNA"/>
</dbReference>